<keyword evidence="3" id="KW-1185">Reference proteome</keyword>
<dbReference type="Proteomes" id="UP000187209">
    <property type="component" value="Unassembled WGS sequence"/>
</dbReference>
<protein>
    <submittedName>
        <fullName evidence="2">Uncharacterized protein</fullName>
    </submittedName>
</protein>
<name>A0A1R2AZF7_9CILI</name>
<evidence type="ECO:0000313" key="2">
    <source>
        <dbReference type="EMBL" id="OMJ69896.1"/>
    </source>
</evidence>
<keyword evidence="1" id="KW-0175">Coiled coil</keyword>
<evidence type="ECO:0000256" key="1">
    <source>
        <dbReference type="SAM" id="Coils"/>
    </source>
</evidence>
<sequence length="513" mass="59957">MEPTPKSIFNFTEITTFDTEKQASLLPYLTKTPKTASSGLLKPINTTKSQTSRTSASWVAFTQRNLTSPKAPSPSKLESLISRVSQDLEMPSTRSGTQIMSWELESNLGKEITALQKIVTLKQKQYNKVKDEADRKEELLKRLKFELSCMQKDPIDELNITLNRRQLEFNEIQKALHNENYYIETLNHMLRDRKRIVLTTEPPVLNMKNKVYVEKREITELENSIERHIRETGEILKNIQMVNEEIEHLEKCKEEEYQKHLARLKQRKILEGILEKEYSLNTKMHLHEKLEMKIKKLEPILSKIEKDEEAVAGHESFLKYQEILEKRYLKMKEVSFASKIEEIFESYEILREHTEMLEIAAVQSLNRIDMLSSEHKKVTTELNDISLNHEDDRKINYKEFERIELSLKDKNKMMDENERILTNLGTVMGSLCSSVTRLSLQLLGTNSLLDVKPRNVVKYFTKCTSRIEDKLNMIFAQRLSDYEVQDLNKRFPGLMQAYMAKQNSLDLSIKGSL</sequence>
<evidence type="ECO:0000313" key="3">
    <source>
        <dbReference type="Proteomes" id="UP000187209"/>
    </source>
</evidence>
<reference evidence="2 3" key="1">
    <citation type="submission" date="2016-11" db="EMBL/GenBank/DDBJ databases">
        <title>The macronuclear genome of Stentor coeruleus: a giant cell with tiny introns.</title>
        <authorList>
            <person name="Slabodnick M."/>
            <person name="Ruby J.G."/>
            <person name="Reiff S.B."/>
            <person name="Swart E.C."/>
            <person name="Gosai S."/>
            <person name="Prabakaran S."/>
            <person name="Witkowska E."/>
            <person name="Larue G.E."/>
            <person name="Fisher S."/>
            <person name="Freeman R.M."/>
            <person name="Gunawardena J."/>
            <person name="Chu W."/>
            <person name="Stover N.A."/>
            <person name="Gregory B.D."/>
            <person name="Nowacki M."/>
            <person name="Derisi J."/>
            <person name="Roy S.W."/>
            <person name="Marshall W.F."/>
            <person name="Sood P."/>
        </authorList>
    </citation>
    <scope>NUCLEOTIDE SEQUENCE [LARGE SCALE GENOMIC DNA]</scope>
    <source>
        <strain evidence="2">WM001</strain>
    </source>
</reference>
<dbReference type="AlphaFoldDB" id="A0A1R2AZF7"/>
<proteinExistence type="predicted"/>
<gene>
    <name evidence="2" type="ORF">SteCoe_32266</name>
</gene>
<organism evidence="2 3">
    <name type="scientific">Stentor coeruleus</name>
    <dbReference type="NCBI Taxonomy" id="5963"/>
    <lineage>
        <taxon>Eukaryota</taxon>
        <taxon>Sar</taxon>
        <taxon>Alveolata</taxon>
        <taxon>Ciliophora</taxon>
        <taxon>Postciliodesmatophora</taxon>
        <taxon>Heterotrichea</taxon>
        <taxon>Heterotrichida</taxon>
        <taxon>Stentoridae</taxon>
        <taxon>Stentor</taxon>
    </lineage>
</organism>
<dbReference type="OrthoDB" id="324076at2759"/>
<feature type="coiled-coil region" evidence="1">
    <location>
        <begin position="126"/>
        <end position="153"/>
    </location>
</feature>
<dbReference type="EMBL" id="MPUH01001146">
    <property type="protein sequence ID" value="OMJ69896.1"/>
    <property type="molecule type" value="Genomic_DNA"/>
</dbReference>
<comment type="caution">
    <text evidence="2">The sequence shown here is derived from an EMBL/GenBank/DDBJ whole genome shotgun (WGS) entry which is preliminary data.</text>
</comment>
<accession>A0A1R2AZF7</accession>